<dbReference type="AlphaFoldDB" id="D6ZBF3"/>
<dbReference type="KEGG" id="srt:Srot_2465"/>
<dbReference type="Proteomes" id="UP000002247">
    <property type="component" value="Chromosome"/>
</dbReference>
<reference evidence="1 2" key="1">
    <citation type="journal article" date="2010" name="Stand. Genomic Sci.">
        <title>Complete genome sequence of Segniliparus rotundus type strain (CDC 1076).</title>
        <authorList>
            <person name="Sikorski J."/>
            <person name="Lapidus A."/>
            <person name="Copeland A."/>
            <person name="Misra M."/>
            <person name="Glavina Del Rio T."/>
            <person name="Nolan M."/>
            <person name="Lucas S."/>
            <person name="Chen F."/>
            <person name="Tice H."/>
            <person name="Cheng J.F."/>
            <person name="Jando M."/>
            <person name="Schneider S."/>
            <person name="Bruce D."/>
            <person name="Goodwin L."/>
            <person name="Pitluck S."/>
            <person name="Liolios K."/>
            <person name="Mikhailova N."/>
            <person name="Pati A."/>
            <person name="Ivanova N."/>
            <person name="Mavromatis K."/>
            <person name="Chen A."/>
            <person name="Palaniappan K."/>
            <person name="Chertkov O."/>
            <person name="Land M."/>
            <person name="Hauser L."/>
            <person name="Chang Y.J."/>
            <person name="Jeffries C.D."/>
            <person name="Brettin T."/>
            <person name="Detter J.C."/>
            <person name="Han C."/>
            <person name="Rohde M."/>
            <person name="Goker M."/>
            <person name="Bristow J."/>
            <person name="Eisen J.A."/>
            <person name="Markowitz V."/>
            <person name="Hugenholtz P."/>
            <person name="Kyrpides N.C."/>
            <person name="Klenk H.P."/>
        </authorList>
    </citation>
    <scope>NUCLEOTIDE SEQUENCE [LARGE SCALE GENOMIC DNA]</scope>
    <source>
        <strain evidence="2">ATCC BAA-972 / CDC 1076 / CIP 108378 / DSM 44985 / JCM 13578</strain>
    </source>
</reference>
<dbReference type="EMBL" id="CP001958">
    <property type="protein sequence ID" value="ADG98905.1"/>
    <property type="molecule type" value="Genomic_DNA"/>
</dbReference>
<dbReference type="STRING" id="640132.Srot_2465"/>
<keyword evidence="2" id="KW-1185">Reference proteome</keyword>
<accession>D6ZBF3</accession>
<protein>
    <submittedName>
        <fullName evidence="1">Uncharacterized protein</fullName>
    </submittedName>
</protein>
<organism evidence="1 2">
    <name type="scientific">Segniliparus rotundus (strain ATCC BAA-972 / CDC 1076 / CIP 108378 / DSM 44985 / JCM 13578)</name>
    <dbReference type="NCBI Taxonomy" id="640132"/>
    <lineage>
        <taxon>Bacteria</taxon>
        <taxon>Bacillati</taxon>
        <taxon>Actinomycetota</taxon>
        <taxon>Actinomycetes</taxon>
        <taxon>Mycobacteriales</taxon>
        <taxon>Segniliparaceae</taxon>
        <taxon>Segniliparus</taxon>
    </lineage>
</organism>
<sequence length="141" mass="15515">MLGEGLQRAPVAVNRFEMVSDRFNTSCRFQFGFERGKGLDGPLDDSARPNIGWTYAQHIGVLCAAPGRVVELARSGAAQSEDIQSLRVVLVPPVIETPGFRQSARKLVERVPVPLVRVGHSVAEAPQRGDEIRQEPSRARR</sequence>
<proteinExistence type="predicted"/>
<name>D6ZBF3_SEGRD</name>
<gene>
    <name evidence="1" type="ordered locus">Srot_2465</name>
</gene>
<evidence type="ECO:0000313" key="1">
    <source>
        <dbReference type="EMBL" id="ADG98905.1"/>
    </source>
</evidence>
<dbReference type="HOGENOM" id="CLU_1823978_0_0_11"/>
<evidence type="ECO:0000313" key="2">
    <source>
        <dbReference type="Proteomes" id="UP000002247"/>
    </source>
</evidence>